<sequence length="186" mass="20314">MPAVIDADELHYMPPEVWVPIQPPAQRATEVMLELRDTRTNGLGLMAYSSAEALAAARGLDQPCVQIPAPELSRTRRIVGFDCVLMDVGVPESTEGELPELVPPSNTGLLYVPSRSHRIGSSNHAEINLFETEHGEVVLLAYSSVQQLRECCGERQPWIAIHGESIESVSYQAGADLVLFNEPPQG</sequence>
<keyword evidence="2" id="KW-1185">Reference proteome</keyword>
<dbReference type="InParanoid" id="A0A263CWA8"/>
<evidence type="ECO:0000313" key="1">
    <source>
        <dbReference type="EMBL" id="OZM70424.1"/>
    </source>
</evidence>
<protein>
    <submittedName>
        <fullName evidence="1">Uncharacterized protein</fullName>
    </submittedName>
</protein>
<dbReference type="InterPro" id="IPR049975">
    <property type="entry name" value="SAV_915-like_dom"/>
</dbReference>
<dbReference type="NCBIfam" id="NF042914">
    <property type="entry name" value="SAV915_dom"/>
    <property type="match status" value="2"/>
</dbReference>
<reference evidence="1 2" key="1">
    <citation type="submission" date="2017-07" db="EMBL/GenBank/DDBJ databases">
        <title>Amycolatopsis antarcticus sp. nov., isolated from the surface of an Antarcticus brown macroalga.</title>
        <authorList>
            <person name="Wang J."/>
            <person name="Leiva S."/>
            <person name="Huang J."/>
            <person name="Huang Y."/>
        </authorList>
    </citation>
    <scope>NUCLEOTIDE SEQUENCE [LARGE SCALE GENOMIC DNA]</scope>
    <source>
        <strain evidence="1 2">AU-G6</strain>
    </source>
</reference>
<comment type="caution">
    <text evidence="1">The sequence shown here is derived from an EMBL/GenBank/DDBJ whole genome shotgun (WGS) entry which is preliminary data.</text>
</comment>
<evidence type="ECO:0000313" key="2">
    <source>
        <dbReference type="Proteomes" id="UP000242444"/>
    </source>
</evidence>
<dbReference type="EMBL" id="NKYE01000020">
    <property type="protein sequence ID" value="OZM70424.1"/>
    <property type="molecule type" value="Genomic_DNA"/>
</dbReference>
<gene>
    <name evidence="1" type="ORF">CFN78_24990</name>
</gene>
<dbReference type="AlphaFoldDB" id="A0A263CWA8"/>
<name>A0A263CWA8_9PSEU</name>
<organism evidence="1 2">
    <name type="scientific">Amycolatopsis antarctica</name>
    <dbReference type="NCBI Taxonomy" id="1854586"/>
    <lineage>
        <taxon>Bacteria</taxon>
        <taxon>Bacillati</taxon>
        <taxon>Actinomycetota</taxon>
        <taxon>Actinomycetes</taxon>
        <taxon>Pseudonocardiales</taxon>
        <taxon>Pseudonocardiaceae</taxon>
        <taxon>Amycolatopsis</taxon>
    </lineage>
</organism>
<proteinExistence type="predicted"/>
<dbReference type="Proteomes" id="UP000242444">
    <property type="component" value="Unassembled WGS sequence"/>
</dbReference>
<accession>A0A263CWA8</accession>